<dbReference type="AlphaFoldDB" id="A3JYV4"/>
<protein>
    <submittedName>
        <fullName evidence="1">Uncharacterized protein</fullName>
    </submittedName>
</protein>
<dbReference type="eggNOG" id="ENOG50336PS">
    <property type="taxonomic scope" value="Bacteria"/>
</dbReference>
<evidence type="ECO:0000313" key="2">
    <source>
        <dbReference type="Proteomes" id="UP000005713"/>
    </source>
</evidence>
<dbReference type="EMBL" id="AAYA01000002">
    <property type="protein sequence ID" value="EBA09657.1"/>
    <property type="molecule type" value="Genomic_DNA"/>
</dbReference>
<dbReference type="Proteomes" id="UP000005713">
    <property type="component" value="Unassembled WGS sequence"/>
</dbReference>
<keyword evidence="2" id="KW-1185">Reference proteome</keyword>
<comment type="caution">
    <text evidence="1">The sequence shown here is derived from an EMBL/GenBank/DDBJ whole genome shotgun (WGS) entry which is preliminary data.</text>
</comment>
<accession>A3JYV4</accession>
<sequence length="217" mass="23025">MFIAVNGMSETLPDDVRDHTLFLQKAAGPDRDELPGGDLGGPQIASLTAAPAKAEILDRWDVQAHQYTTEAEVEASILARLLTSKGSLSRYGLVQEAKRFCIQKTGTGRQVEYGTAVRLSVAVLSADFDLAVTLPNIAAKAQISNLQARISISVDGFVGPLGLMLPAPDNLDVENLGIYTAAFKAIQGHVFGPEGERHIAPTLLGYQEATSGGRPGK</sequence>
<proteinExistence type="predicted"/>
<name>A3JYV4_SAGS3</name>
<reference evidence="1 2" key="1">
    <citation type="submission" date="2006-06" db="EMBL/GenBank/DDBJ databases">
        <authorList>
            <person name="Moran M.A."/>
            <person name="Ferriera S."/>
            <person name="Johnson J."/>
            <person name="Kravitz S."/>
            <person name="Beeson K."/>
            <person name="Sutton G."/>
            <person name="Rogers Y.-H."/>
            <person name="Friedman R."/>
            <person name="Frazier M."/>
            <person name="Venter J.C."/>
        </authorList>
    </citation>
    <scope>NUCLEOTIDE SEQUENCE [LARGE SCALE GENOMIC DNA]</scope>
    <source>
        <strain evidence="1 2">E-37</strain>
    </source>
</reference>
<gene>
    <name evidence="1" type="ORF">SSE37_07613</name>
</gene>
<dbReference type="RefSeq" id="WP_005855776.1">
    <property type="nucleotide sequence ID" value="NZ_AAYA01000002.1"/>
</dbReference>
<dbReference type="OrthoDB" id="7861388at2"/>
<organism evidence="1 2">
    <name type="scientific">Sagittula stellata (strain ATCC 700073 / DSM 11524 / E-37)</name>
    <dbReference type="NCBI Taxonomy" id="388399"/>
    <lineage>
        <taxon>Bacteria</taxon>
        <taxon>Pseudomonadati</taxon>
        <taxon>Pseudomonadota</taxon>
        <taxon>Alphaproteobacteria</taxon>
        <taxon>Rhodobacterales</taxon>
        <taxon>Roseobacteraceae</taxon>
        <taxon>Sagittula</taxon>
    </lineage>
</organism>
<evidence type="ECO:0000313" key="1">
    <source>
        <dbReference type="EMBL" id="EBA09657.1"/>
    </source>
</evidence>